<dbReference type="OrthoDB" id="4455417at2"/>
<feature type="transmembrane region" description="Helical" evidence="8">
    <location>
        <begin position="197"/>
        <end position="215"/>
    </location>
</feature>
<dbReference type="GO" id="GO:0005886">
    <property type="term" value="C:plasma membrane"/>
    <property type="evidence" value="ECO:0007669"/>
    <property type="project" value="UniProtKB-SubCell"/>
</dbReference>
<keyword evidence="4" id="KW-1003">Cell membrane</keyword>
<evidence type="ECO:0000313" key="10">
    <source>
        <dbReference type="Proteomes" id="UP000319769"/>
    </source>
</evidence>
<dbReference type="PANTHER" id="PTHR30472:SF24">
    <property type="entry name" value="FERRIC ENTEROBACTIN TRANSPORT SYSTEM PERMEASE PROTEIN FEPG"/>
    <property type="match status" value="1"/>
</dbReference>
<evidence type="ECO:0000256" key="5">
    <source>
        <dbReference type="ARBA" id="ARBA00022692"/>
    </source>
</evidence>
<organism evidence="9 10">
    <name type="scientific">Amycolatopsis acidicola</name>
    <dbReference type="NCBI Taxonomy" id="2596893"/>
    <lineage>
        <taxon>Bacteria</taxon>
        <taxon>Bacillati</taxon>
        <taxon>Actinomycetota</taxon>
        <taxon>Actinomycetes</taxon>
        <taxon>Pseudonocardiales</taxon>
        <taxon>Pseudonocardiaceae</taxon>
        <taxon>Amycolatopsis</taxon>
    </lineage>
</organism>
<dbReference type="GO" id="GO:0022857">
    <property type="term" value="F:transmembrane transporter activity"/>
    <property type="evidence" value="ECO:0007669"/>
    <property type="project" value="InterPro"/>
</dbReference>
<evidence type="ECO:0000256" key="7">
    <source>
        <dbReference type="ARBA" id="ARBA00023136"/>
    </source>
</evidence>
<comment type="similarity">
    <text evidence="2">Belongs to the binding-protein-dependent transport system permease family. FecCD subfamily.</text>
</comment>
<keyword evidence="6 8" id="KW-1133">Transmembrane helix</keyword>
<evidence type="ECO:0000256" key="4">
    <source>
        <dbReference type="ARBA" id="ARBA00022475"/>
    </source>
</evidence>
<dbReference type="Gene3D" id="1.10.3470.10">
    <property type="entry name" value="ABC transporter involved in vitamin B12 uptake, BtuC"/>
    <property type="match status" value="1"/>
</dbReference>
<evidence type="ECO:0000313" key="9">
    <source>
        <dbReference type="EMBL" id="KAA9162309.1"/>
    </source>
</evidence>
<keyword evidence="10" id="KW-1185">Reference proteome</keyword>
<keyword evidence="7 8" id="KW-0472">Membrane</keyword>
<reference evidence="9" key="1">
    <citation type="submission" date="2019-09" db="EMBL/GenBank/DDBJ databases">
        <authorList>
            <person name="Teo W.F.A."/>
            <person name="Duangmal K."/>
        </authorList>
    </citation>
    <scope>NUCLEOTIDE SEQUENCE [LARGE SCALE GENOMIC DNA]</scope>
    <source>
        <strain evidence="9">K81G1</strain>
    </source>
</reference>
<dbReference type="Pfam" id="PF01032">
    <property type="entry name" value="FecCD"/>
    <property type="match status" value="1"/>
</dbReference>
<dbReference type="RefSeq" id="WP_144747958.1">
    <property type="nucleotide sequence ID" value="NZ_VMNW02000013.1"/>
</dbReference>
<protein>
    <submittedName>
        <fullName evidence="9">Iron chelate uptake ABC transporter family permease subunit</fullName>
    </submittedName>
</protein>
<feature type="transmembrane region" description="Helical" evidence="8">
    <location>
        <begin position="60"/>
        <end position="78"/>
    </location>
</feature>
<accession>A0A5N0V7B5</accession>
<feature type="transmembrane region" description="Helical" evidence="8">
    <location>
        <begin position="90"/>
        <end position="114"/>
    </location>
</feature>
<dbReference type="EMBL" id="VMNW02000013">
    <property type="protein sequence ID" value="KAA9162309.1"/>
    <property type="molecule type" value="Genomic_DNA"/>
</dbReference>
<feature type="transmembrane region" description="Helical" evidence="8">
    <location>
        <begin position="120"/>
        <end position="141"/>
    </location>
</feature>
<comment type="caution">
    <text evidence="9">The sequence shown here is derived from an EMBL/GenBank/DDBJ whole genome shotgun (WGS) entry which is preliminary data.</text>
</comment>
<keyword evidence="3" id="KW-0813">Transport</keyword>
<dbReference type="SUPFAM" id="SSF81345">
    <property type="entry name" value="ABC transporter involved in vitamin B12 uptake, BtuC"/>
    <property type="match status" value="1"/>
</dbReference>
<dbReference type="PANTHER" id="PTHR30472">
    <property type="entry name" value="FERRIC ENTEROBACTIN TRANSPORT SYSTEM PERMEASE PROTEIN"/>
    <property type="match status" value="1"/>
</dbReference>
<evidence type="ECO:0000256" key="3">
    <source>
        <dbReference type="ARBA" id="ARBA00022448"/>
    </source>
</evidence>
<sequence>MIARTTTICVTTLVAILAVTAFGIALGEYPLAVRQLPELLFGGGTRLDRHIFLDLRLPRAVIGCLAGACLAMAGALTQTISRNPLATPDFIGVTAGASAGAVAVIVFGGGSYAVTGTLTALGIPAAALIGGLLAAGAVYGLSWRNGVDGYRLILIGVGAAAVLTAITSWLLVVASINNAAQAVVWLAGSLNSRTWDQALPLTVLAVVLLPFSVLLPRVLRVTQLGDDVATALGVRVQATRLGSLGLAVGLTAAAVAAAGPVAFVALVVPQIMLRLTRGSRPPLLASALGGALLVQSADLIGRSLFAWEIPVGLVTAVLGAPYLIWLLVRRK</sequence>
<dbReference type="CDD" id="cd06550">
    <property type="entry name" value="TM_ABC_iron-siderophores_like"/>
    <property type="match status" value="1"/>
</dbReference>
<evidence type="ECO:0000256" key="6">
    <source>
        <dbReference type="ARBA" id="ARBA00022989"/>
    </source>
</evidence>
<name>A0A5N0V7B5_9PSEU</name>
<evidence type="ECO:0000256" key="8">
    <source>
        <dbReference type="SAM" id="Phobius"/>
    </source>
</evidence>
<evidence type="ECO:0000256" key="2">
    <source>
        <dbReference type="ARBA" id="ARBA00007935"/>
    </source>
</evidence>
<proteinExistence type="inferred from homology"/>
<evidence type="ECO:0000256" key="1">
    <source>
        <dbReference type="ARBA" id="ARBA00004651"/>
    </source>
</evidence>
<dbReference type="GO" id="GO:0033214">
    <property type="term" value="P:siderophore-iron import into cell"/>
    <property type="evidence" value="ECO:0007669"/>
    <property type="project" value="TreeGrafter"/>
</dbReference>
<gene>
    <name evidence="9" type="ORF">FPZ12_011745</name>
</gene>
<dbReference type="Proteomes" id="UP000319769">
    <property type="component" value="Unassembled WGS sequence"/>
</dbReference>
<feature type="transmembrane region" description="Helical" evidence="8">
    <location>
        <begin position="153"/>
        <end position="177"/>
    </location>
</feature>
<keyword evidence="5 8" id="KW-0812">Transmembrane</keyword>
<comment type="subcellular location">
    <subcellularLocation>
        <location evidence="1">Cell membrane</location>
        <topology evidence="1">Multi-pass membrane protein</topology>
    </subcellularLocation>
</comment>
<feature type="transmembrane region" description="Helical" evidence="8">
    <location>
        <begin position="244"/>
        <end position="268"/>
    </location>
</feature>
<dbReference type="AlphaFoldDB" id="A0A5N0V7B5"/>
<dbReference type="InterPro" id="IPR037294">
    <property type="entry name" value="ABC_BtuC-like"/>
</dbReference>
<feature type="transmembrane region" description="Helical" evidence="8">
    <location>
        <begin position="309"/>
        <end position="328"/>
    </location>
</feature>
<dbReference type="InterPro" id="IPR000522">
    <property type="entry name" value="ABC_transptr_permease_BtuC"/>
</dbReference>